<dbReference type="RefSeq" id="WP_275566744.1">
    <property type="nucleotide sequence ID" value="NZ_JARGYC010000015.1"/>
</dbReference>
<dbReference type="Gene3D" id="2.60.120.380">
    <property type="match status" value="1"/>
</dbReference>
<keyword evidence="3" id="KW-1185">Reference proteome</keyword>
<reference evidence="2" key="1">
    <citation type="submission" date="2023-03" db="EMBL/GenBank/DDBJ databases">
        <title>Multiphase analysis and comparison of six strains from genera Psychromarinibacter, Lutimaribacter, and Maritimibacter, including a novel species: Psychromarinibacter sediminicola sp. nov.</title>
        <authorList>
            <person name="Wang Y.-H."/>
            <person name="Ye M.-Q."/>
            <person name="Du Z.-J."/>
        </authorList>
    </citation>
    <scope>NUCLEOTIDE SEQUENCE</scope>
    <source>
        <strain evidence="2">C21-152</strain>
    </source>
</reference>
<dbReference type="EMBL" id="JARGYC010000015">
    <property type="protein sequence ID" value="MDF0600601.1"/>
    <property type="molecule type" value="Genomic_DNA"/>
</dbReference>
<gene>
    <name evidence="2" type="ORF">P1J78_07660</name>
</gene>
<evidence type="ECO:0000313" key="2">
    <source>
        <dbReference type="EMBL" id="MDF0600601.1"/>
    </source>
</evidence>
<name>A0AAE3NRD0_9RHOB</name>
<evidence type="ECO:0000313" key="3">
    <source>
        <dbReference type="Proteomes" id="UP001220964"/>
    </source>
</evidence>
<organism evidence="2 3">
    <name type="scientific">Psychromarinibacter sediminicola</name>
    <dbReference type="NCBI Taxonomy" id="3033385"/>
    <lineage>
        <taxon>Bacteria</taxon>
        <taxon>Pseudomonadati</taxon>
        <taxon>Pseudomonadota</taxon>
        <taxon>Alphaproteobacteria</taxon>
        <taxon>Rhodobacterales</taxon>
        <taxon>Paracoccaceae</taxon>
        <taxon>Psychromarinibacter</taxon>
    </lineage>
</organism>
<feature type="region of interest" description="Disordered" evidence="1">
    <location>
        <begin position="124"/>
        <end position="166"/>
    </location>
</feature>
<sequence>MRTNILPREDADFYRIAFAERGVVKVRIPAMPEELDMSFRVLAPDGTEVSGWTSAPRAGASWEGEADIPAAGTYILEVRDRYNNARSAASYTMQVVRQGTAPSAVSARQAARGGVAAERRVVTRDRRGLEDGNTPRNRRDLARGGIRRSPGGASRLPRRWSGPVRA</sequence>
<comment type="caution">
    <text evidence="2">The sequence shown here is derived from an EMBL/GenBank/DDBJ whole genome shotgun (WGS) entry which is preliminary data.</text>
</comment>
<protein>
    <submittedName>
        <fullName evidence="2">PPC domain-containing protein</fullName>
    </submittedName>
</protein>
<dbReference type="Proteomes" id="UP001220964">
    <property type="component" value="Unassembled WGS sequence"/>
</dbReference>
<evidence type="ECO:0000256" key="1">
    <source>
        <dbReference type="SAM" id="MobiDB-lite"/>
    </source>
</evidence>
<dbReference type="AlphaFoldDB" id="A0AAE3NRD0"/>
<accession>A0AAE3NRD0</accession>
<proteinExistence type="predicted"/>